<comment type="similarity">
    <text evidence="1 2">Belongs to the cytochrome P450 family.</text>
</comment>
<evidence type="ECO:0000256" key="1">
    <source>
        <dbReference type="ARBA" id="ARBA00010617"/>
    </source>
</evidence>
<dbReference type="InterPro" id="IPR002397">
    <property type="entry name" value="Cyt_P450_B"/>
</dbReference>
<dbReference type="Gene3D" id="3.40.47.10">
    <property type="match status" value="1"/>
</dbReference>
<dbReference type="GO" id="GO:0016746">
    <property type="term" value="F:acyltransferase activity"/>
    <property type="evidence" value="ECO:0007669"/>
    <property type="project" value="InterPro"/>
</dbReference>
<feature type="region of interest" description="Disordered" evidence="3">
    <location>
        <begin position="118"/>
        <end position="140"/>
    </location>
</feature>
<organism evidence="4 5">
    <name type="scientific">Actinomarinicola tropica</name>
    <dbReference type="NCBI Taxonomy" id="2789776"/>
    <lineage>
        <taxon>Bacteria</taxon>
        <taxon>Bacillati</taxon>
        <taxon>Actinomycetota</taxon>
        <taxon>Acidimicrobiia</taxon>
        <taxon>Acidimicrobiales</taxon>
        <taxon>Iamiaceae</taxon>
        <taxon>Actinomarinicola</taxon>
    </lineage>
</organism>
<gene>
    <name evidence="4" type="ORF">GH723_02095</name>
</gene>
<dbReference type="GO" id="GO:0004497">
    <property type="term" value="F:monooxygenase activity"/>
    <property type="evidence" value="ECO:0007669"/>
    <property type="project" value="UniProtKB-KW"/>
</dbReference>
<evidence type="ECO:0000313" key="5">
    <source>
        <dbReference type="Proteomes" id="UP000334019"/>
    </source>
</evidence>
<protein>
    <submittedName>
        <fullName evidence="4">Cytochrome P450</fullName>
    </submittedName>
</protein>
<dbReference type="InterPro" id="IPR017972">
    <property type="entry name" value="Cyt_P450_CS"/>
</dbReference>
<dbReference type="InterPro" id="IPR001128">
    <property type="entry name" value="Cyt_P450"/>
</dbReference>
<dbReference type="Proteomes" id="UP000334019">
    <property type="component" value="Chromosome"/>
</dbReference>
<dbReference type="Pfam" id="PF00067">
    <property type="entry name" value="p450"/>
    <property type="match status" value="1"/>
</dbReference>
<dbReference type="InterPro" id="IPR016039">
    <property type="entry name" value="Thiolase-like"/>
</dbReference>
<dbReference type="GO" id="GO:0016705">
    <property type="term" value="F:oxidoreductase activity, acting on paired donors, with incorporation or reduction of molecular oxygen"/>
    <property type="evidence" value="ECO:0007669"/>
    <property type="project" value="InterPro"/>
</dbReference>
<dbReference type="KEGG" id="atq:GH723_02095"/>
<dbReference type="AlphaFoldDB" id="A0A5Q2RED3"/>
<dbReference type="EMBL" id="CP045851">
    <property type="protein sequence ID" value="QGG93993.1"/>
    <property type="molecule type" value="Genomic_DNA"/>
</dbReference>
<reference evidence="4 5" key="1">
    <citation type="submission" date="2019-11" db="EMBL/GenBank/DDBJ databases">
        <authorList>
            <person name="He Y."/>
        </authorList>
    </citation>
    <scope>NUCLEOTIDE SEQUENCE [LARGE SCALE GENOMIC DNA]</scope>
    <source>
        <strain evidence="4 5">SCSIO 58843</strain>
    </source>
</reference>
<dbReference type="PRINTS" id="PR00359">
    <property type="entry name" value="BP450"/>
</dbReference>
<dbReference type="SUPFAM" id="SSF48264">
    <property type="entry name" value="Cytochrome P450"/>
    <property type="match status" value="1"/>
</dbReference>
<keyword evidence="2" id="KW-0408">Iron</keyword>
<sequence>MSIDRTPVLVGGGKVTNRDGDLVDRITLAAEATRLALADAGGGLAPDTIAMPGVLAPRTEHSARSLDAALGLGARRHLSSTIGGNTPQWLIGVLGADILEGRCDVALIAEARASARRARKQGVPPKAAADPDGEDTEIGDQRLGASPAEVAAGLAAPPFLYPILESAVAHQAGRTLDEQRRFLGAFMAPATAVAARHPDLSWFPNAATPEELTTPTRLRYTRVELLTDPHHARRIERNGVLLHGGYSSDHTYLPPRSVHRVPTIDAWTAQLAAAGHPTRAIEADAVQRAFVPNTDQAKMLLRNGATGAMTRILTLIGVVEGFGSDGIKLIPPMDLTQFIVEPTEDPPYHTDIRRLLPPVFLPAVVAAYEPITKAMADELIDGFLDDAQHVPIKVITRMLGIPGSDHAKFRDCIHRLIEESPLAGDGVLDAIFEIGGYLAGHLEDHRTAPRDDIITRLLDARMPDGRPLTDQEILGVCIQLLLAGIDTTWSAIGASLLHLATHPDNRQRLIDDPTLIHTATEEFLRVFAPVTMAREVVEDTEIGRCPMRTGDRLLLPSPAANRDPEVFDRPDDVVLDREVNRHFAFGVGIHRCLGSNLARMELRVAVQSWLERIPDFTLTDLNAVTWSAGPVRGPRSLRFAFTARQAKP</sequence>
<proteinExistence type="inferred from homology"/>
<dbReference type="InterPro" id="IPR036396">
    <property type="entry name" value="Cyt_P450_sf"/>
</dbReference>
<dbReference type="Gene3D" id="1.10.630.10">
    <property type="entry name" value="Cytochrome P450"/>
    <property type="match status" value="1"/>
</dbReference>
<name>A0A5Q2RED3_9ACTN</name>
<dbReference type="GO" id="GO:0005506">
    <property type="term" value="F:iron ion binding"/>
    <property type="evidence" value="ECO:0007669"/>
    <property type="project" value="InterPro"/>
</dbReference>
<dbReference type="PROSITE" id="PS00086">
    <property type="entry name" value="CYTOCHROME_P450"/>
    <property type="match status" value="1"/>
</dbReference>
<dbReference type="PANTHER" id="PTHR46696:SF6">
    <property type="entry name" value="P450, PUTATIVE (EUROFUNG)-RELATED"/>
    <property type="match status" value="1"/>
</dbReference>
<keyword evidence="5" id="KW-1185">Reference proteome</keyword>
<evidence type="ECO:0000256" key="3">
    <source>
        <dbReference type="SAM" id="MobiDB-lite"/>
    </source>
</evidence>
<evidence type="ECO:0000256" key="2">
    <source>
        <dbReference type="RuleBase" id="RU000461"/>
    </source>
</evidence>
<keyword evidence="2" id="KW-0503">Monooxygenase</keyword>
<keyword evidence="2" id="KW-0479">Metal-binding</keyword>
<keyword evidence="2" id="KW-0349">Heme</keyword>
<dbReference type="RefSeq" id="WP_153758099.1">
    <property type="nucleotide sequence ID" value="NZ_CP045851.1"/>
</dbReference>
<keyword evidence="2" id="KW-0560">Oxidoreductase</keyword>
<dbReference type="GO" id="GO:0020037">
    <property type="term" value="F:heme binding"/>
    <property type="evidence" value="ECO:0007669"/>
    <property type="project" value="InterPro"/>
</dbReference>
<evidence type="ECO:0000313" key="4">
    <source>
        <dbReference type="EMBL" id="QGG93993.1"/>
    </source>
</evidence>
<dbReference type="PANTHER" id="PTHR46696">
    <property type="entry name" value="P450, PUTATIVE (EUROFUNG)-RELATED"/>
    <property type="match status" value="1"/>
</dbReference>
<accession>A0A5Q2RED3</accession>